<gene>
    <name evidence="1" type="ORF">O1611_g6849</name>
</gene>
<evidence type="ECO:0000313" key="1">
    <source>
        <dbReference type="EMBL" id="KAJ8126792.1"/>
    </source>
</evidence>
<evidence type="ECO:0000313" key="2">
    <source>
        <dbReference type="Proteomes" id="UP001153332"/>
    </source>
</evidence>
<accession>A0ACC2JHM4</accession>
<protein>
    <submittedName>
        <fullName evidence="1">Uncharacterized protein</fullName>
    </submittedName>
</protein>
<reference evidence="1" key="1">
    <citation type="submission" date="2022-12" db="EMBL/GenBank/DDBJ databases">
        <title>Genome Sequence of Lasiodiplodia mahajangana.</title>
        <authorList>
            <person name="Buettner E."/>
        </authorList>
    </citation>
    <scope>NUCLEOTIDE SEQUENCE</scope>
    <source>
        <strain evidence="1">VT137</strain>
    </source>
</reference>
<dbReference type="Proteomes" id="UP001153332">
    <property type="component" value="Unassembled WGS sequence"/>
</dbReference>
<dbReference type="EMBL" id="JAPUUL010001695">
    <property type="protein sequence ID" value="KAJ8126792.1"/>
    <property type="molecule type" value="Genomic_DNA"/>
</dbReference>
<name>A0ACC2JHM4_9PEZI</name>
<proteinExistence type="predicted"/>
<sequence>MVCIQILSDLHLESPQAYDMFAIPPQAPYLALLGDIGYAAKHGDMYCAFLRRQLEIFRVVFLVLGNHEPWHSDWGTARARMQDFEAKICGERNTAPEHEASIGDVTPLLGEFVLLDQTRYDFPVVTARGAVEERSDKGDRVTVLGCTLFSRVPQAEQNDISLGVQDFYKITDWTVADHTQRFEDDLAWLNGQVAALDKDEGGEEKGKRKVIIFTHHCPTLDPRTIDPRHRNSPIQAGFATELKDECCFKSPKISVWAFGHTHFNCDLDVQRGDAESGGAEEACIRLVANQRGYYSSQATGFDVGKVIEI</sequence>
<comment type="caution">
    <text evidence="1">The sequence shown here is derived from an EMBL/GenBank/DDBJ whole genome shotgun (WGS) entry which is preliminary data.</text>
</comment>
<keyword evidence="2" id="KW-1185">Reference proteome</keyword>
<organism evidence="1 2">
    <name type="scientific">Lasiodiplodia mahajangana</name>
    <dbReference type="NCBI Taxonomy" id="1108764"/>
    <lineage>
        <taxon>Eukaryota</taxon>
        <taxon>Fungi</taxon>
        <taxon>Dikarya</taxon>
        <taxon>Ascomycota</taxon>
        <taxon>Pezizomycotina</taxon>
        <taxon>Dothideomycetes</taxon>
        <taxon>Dothideomycetes incertae sedis</taxon>
        <taxon>Botryosphaeriales</taxon>
        <taxon>Botryosphaeriaceae</taxon>
        <taxon>Lasiodiplodia</taxon>
    </lineage>
</organism>